<evidence type="ECO:0000313" key="1">
    <source>
        <dbReference type="EMBL" id="KAA6308233.1"/>
    </source>
</evidence>
<sequence>MDIPESLLSKEFISQFKTGEDVDAFLSELHTRVYEQLLE</sequence>
<name>A0A5J4PIB8_9ZZZZ</name>
<protein>
    <submittedName>
        <fullName evidence="1">Uncharacterized protein</fullName>
    </submittedName>
</protein>
<reference evidence="1" key="1">
    <citation type="submission" date="2019-03" db="EMBL/GenBank/DDBJ databases">
        <title>Single cell metagenomics reveals metabolic interactions within the superorganism composed of flagellate Streblomastix strix and complex community of Bacteroidetes bacteria on its surface.</title>
        <authorList>
            <person name="Treitli S.C."/>
            <person name="Kolisko M."/>
            <person name="Husnik F."/>
            <person name="Keeling P."/>
            <person name="Hampl V."/>
        </authorList>
    </citation>
    <scope>NUCLEOTIDE SEQUENCE</scope>
    <source>
        <strain evidence="1">STM</strain>
    </source>
</reference>
<dbReference type="AlphaFoldDB" id="A0A5J4PIB8"/>
<proteinExistence type="predicted"/>
<comment type="caution">
    <text evidence="1">The sequence shown here is derived from an EMBL/GenBank/DDBJ whole genome shotgun (WGS) entry which is preliminary data.</text>
</comment>
<gene>
    <name evidence="1" type="ORF">EZS27_040090</name>
</gene>
<organism evidence="1">
    <name type="scientific">termite gut metagenome</name>
    <dbReference type="NCBI Taxonomy" id="433724"/>
    <lineage>
        <taxon>unclassified sequences</taxon>
        <taxon>metagenomes</taxon>
        <taxon>organismal metagenomes</taxon>
    </lineage>
</organism>
<feature type="non-terminal residue" evidence="1">
    <location>
        <position position="39"/>
    </location>
</feature>
<accession>A0A5J4PIB8</accession>
<dbReference type="EMBL" id="SNRY01008616">
    <property type="protein sequence ID" value="KAA6308233.1"/>
    <property type="molecule type" value="Genomic_DNA"/>
</dbReference>